<dbReference type="AlphaFoldDB" id="A0AAD6G205"/>
<name>A0AAD6G205_9EURO</name>
<evidence type="ECO:0000313" key="1">
    <source>
        <dbReference type="EMBL" id="KAJ5449949.1"/>
    </source>
</evidence>
<accession>A0AAD6G205</accession>
<dbReference type="Proteomes" id="UP001213681">
    <property type="component" value="Unassembled WGS sequence"/>
</dbReference>
<dbReference type="EMBL" id="JAPVEA010000006">
    <property type="protein sequence ID" value="KAJ5449949.1"/>
    <property type="molecule type" value="Genomic_DNA"/>
</dbReference>
<organism evidence="1 2">
    <name type="scientific">Penicillium daleae</name>
    <dbReference type="NCBI Taxonomy" id="63821"/>
    <lineage>
        <taxon>Eukaryota</taxon>
        <taxon>Fungi</taxon>
        <taxon>Dikarya</taxon>
        <taxon>Ascomycota</taxon>
        <taxon>Pezizomycotina</taxon>
        <taxon>Eurotiomycetes</taxon>
        <taxon>Eurotiomycetidae</taxon>
        <taxon>Eurotiales</taxon>
        <taxon>Aspergillaceae</taxon>
        <taxon>Penicillium</taxon>
    </lineage>
</organism>
<reference evidence="1" key="1">
    <citation type="submission" date="2022-12" db="EMBL/GenBank/DDBJ databases">
        <authorList>
            <person name="Petersen C."/>
        </authorList>
    </citation>
    <scope>NUCLEOTIDE SEQUENCE</scope>
    <source>
        <strain evidence="1">IBT 16125</strain>
    </source>
</reference>
<comment type="caution">
    <text evidence="1">The sequence shown here is derived from an EMBL/GenBank/DDBJ whole genome shotgun (WGS) entry which is preliminary data.</text>
</comment>
<dbReference type="RefSeq" id="XP_056765484.1">
    <property type="nucleotide sequence ID" value="XM_056909780.1"/>
</dbReference>
<keyword evidence="2" id="KW-1185">Reference proteome</keyword>
<dbReference type="GeneID" id="81600023"/>
<evidence type="ECO:0000313" key="2">
    <source>
        <dbReference type="Proteomes" id="UP001213681"/>
    </source>
</evidence>
<reference evidence="1" key="2">
    <citation type="journal article" date="2023" name="IMA Fungus">
        <title>Comparative genomic study of the Penicillium genus elucidates a diverse pangenome and 15 lateral gene transfer events.</title>
        <authorList>
            <person name="Petersen C."/>
            <person name="Sorensen T."/>
            <person name="Nielsen M.R."/>
            <person name="Sondergaard T.E."/>
            <person name="Sorensen J.L."/>
            <person name="Fitzpatrick D.A."/>
            <person name="Frisvad J.C."/>
            <person name="Nielsen K.L."/>
        </authorList>
    </citation>
    <scope>NUCLEOTIDE SEQUENCE</scope>
    <source>
        <strain evidence="1">IBT 16125</strain>
    </source>
</reference>
<protein>
    <submittedName>
        <fullName evidence="1">Uncharacterized protein</fullName>
    </submittedName>
</protein>
<sequence>MEMPYLSPVFGLISVQPGVKYGEVPIANLPPLPVKPGDDAGGVERGLQEDVTEATDPTLFEPAFNGSFLGVDIFNSPFLGSNVPYSQQIPSSMMEPNEFSFQDTLAIDIDEDWSKMLQQLD</sequence>
<gene>
    <name evidence="1" type="ORF">N7458_006398</name>
</gene>
<proteinExistence type="predicted"/>